<protein>
    <submittedName>
        <fullName evidence="4">Glycosyltransferase family 4 protein</fullName>
    </submittedName>
</protein>
<organism evidence="4 5">
    <name type="scientific">Tectimicrobiota bacterium</name>
    <dbReference type="NCBI Taxonomy" id="2528274"/>
    <lineage>
        <taxon>Bacteria</taxon>
        <taxon>Pseudomonadati</taxon>
        <taxon>Nitrospinota/Tectimicrobiota group</taxon>
        <taxon>Candidatus Tectimicrobiota</taxon>
    </lineage>
</organism>
<gene>
    <name evidence="4" type="ORF">HYY20_01970</name>
</gene>
<dbReference type="Proteomes" id="UP000769766">
    <property type="component" value="Unassembled WGS sequence"/>
</dbReference>
<evidence type="ECO:0000259" key="3">
    <source>
        <dbReference type="Pfam" id="PF00534"/>
    </source>
</evidence>
<accession>A0A932CLJ0</accession>
<reference evidence="4" key="1">
    <citation type="submission" date="2020-07" db="EMBL/GenBank/DDBJ databases">
        <title>Huge and variable diversity of episymbiotic CPR bacteria and DPANN archaea in groundwater ecosystems.</title>
        <authorList>
            <person name="He C.Y."/>
            <person name="Keren R."/>
            <person name="Whittaker M."/>
            <person name="Farag I.F."/>
            <person name="Doudna J."/>
            <person name="Cate J.H.D."/>
            <person name="Banfield J.F."/>
        </authorList>
    </citation>
    <scope>NUCLEOTIDE SEQUENCE</scope>
    <source>
        <strain evidence="4">NC_groundwater_672_Ag_B-0.1um_62_36</strain>
    </source>
</reference>
<dbReference type="PANTHER" id="PTHR12526:SF510">
    <property type="entry name" value="D-INOSITOL 3-PHOSPHATE GLYCOSYLTRANSFERASE"/>
    <property type="match status" value="1"/>
</dbReference>
<dbReference type="EMBL" id="JACPRF010000058">
    <property type="protein sequence ID" value="MBI2875630.1"/>
    <property type="molecule type" value="Genomic_DNA"/>
</dbReference>
<dbReference type="GO" id="GO:0016757">
    <property type="term" value="F:glycosyltransferase activity"/>
    <property type="evidence" value="ECO:0007669"/>
    <property type="project" value="UniProtKB-KW"/>
</dbReference>
<keyword evidence="2" id="KW-0808">Transferase</keyword>
<dbReference type="AlphaFoldDB" id="A0A932CLJ0"/>
<dbReference type="Gene3D" id="3.40.50.2000">
    <property type="entry name" value="Glycogen Phosphorylase B"/>
    <property type="match status" value="2"/>
</dbReference>
<name>A0A932CLJ0_UNCTE</name>
<evidence type="ECO:0000256" key="2">
    <source>
        <dbReference type="ARBA" id="ARBA00022679"/>
    </source>
</evidence>
<feature type="domain" description="Glycosyl transferase family 1" evidence="3">
    <location>
        <begin position="171"/>
        <end position="335"/>
    </location>
</feature>
<evidence type="ECO:0000313" key="4">
    <source>
        <dbReference type="EMBL" id="MBI2875630.1"/>
    </source>
</evidence>
<dbReference type="Pfam" id="PF00534">
    <property type="entry name" value="Glycos_transf_1"/>
    <property type="match status" value="1"/>
</dbReference>
<proteinExistence type="predicted"/>
<comment type="caution">
    <text evidence="4">The sequence shown here is derived from an EMBL/GenBank/DDBJ whole genome shotgun (WGS) entry which is preliminary data.</text>
</comment>
<evidence type="ECO:0000313" key="5">
    <source>
        <dbReference type="Proteomes" id="UP000769766"/>
    </source>
</evidence>
<dbReference type="SUPFAM" id="SSF53756">
    <property type="entry name" value="UDP-Glycosyltransferase/glycogen phosphorylase"/>
    <property type="match status" value="1"/>
</dbReference>
<dbReference type="InterPro" id="IPR001296">
    <property type="entry name" value="Glyco_trans_1"/>
</dbReference>
<keyword evidence="1" id="KW-0328">Glycosyltransferase</keyword>
<dbReference type="CDD" id="cd03801">
    <property type="entry name" value="GT4_PimA-like"/>
    <property type="match status" value="1"/>
</dbReference>
<dbReference type="PANTHER" id="PTHR12526">
    <property type="entry name" value="GLYCOSYLTRANSFERASE"/>
    <property type="match status" value="1"/>
</dbReference>
<evidence type="ECO:0000256" key="1">
    <source>
        <dbReference type="ARBA" id="ARBA00022676"/>
    </source>
</evidence>
<sequence>MRIGLVIYGSLKTLSGGYLYDRKLVEYLQAQGDEVEILSLPWRSYPRHLLDNLSSPWLDRLAQARLDVLLQDELNHPSLFRLNRSLRPRVAYPILSIVHHLRCQEQSTPPMRLLYRVVEWRYLASVDGFIFNSRATRRSVEGLLQGPREGVVAHPGGNRLGPALDEEAIRIRAQRRGPLRLVFIGNLIPRKGLGGLLTALAALRDEPWELAVVGSREVDPGYAAAMQRRIATLGLEARVQLVGPRSDAELAHRLRESDLLAMPFAYEGFGIVYLEAAAYGLPALASSAGGAHEIVSHDETGYLLEPGDIPRLAGILRHLIADRSTLLRLSLAARRRFAEFPTWEQTASRIRSFLSMVVPHASQTQGHRILVPPQ</sequence>